<evidence type="ECO:0000256" key="3">
    <source>
        <dbReference type="ARBA" id="ARBA00022679"/>
    </source>
</evidence>
<dbReference type="PANTHER" id="PTHR43095">
    <property type="entry name" value="SUGAR KINASE"/>
    <property type="match status" value="1"/>
</dbReference>
<evidence type="ECO:0000256" key="2">
    <source>
        <dbReference type="ARBA" id="ARBA00022629"/>
    </source>
</evidence>
<keyword evidence="9" id="KW-1185">Reference proteome</keyword>
<dbReference type="GO" id="GO:0042732">
    <property type="term" value="P:D-xylose metabolic process"/>
    <property type="evidence" value="ECO:0007669"/>
    <property type="project" value="UniProtKB-KW"/>
</dbReference>
<keyword evidence="3" id="KW-0808">Transferase</keyword>
<dbReference type="EMBL" id="BJMM01000002">
    <property type="protein sequence ID" value="GEB47778.1"/>
    <property type="molecule type" value="Genomic_DNA"/>
</dbReference>
<dbReference type="InterPro" id="IPR018485">
    <property type="entry name" value="FGGY_C"/>
</dbReference>
<dbReference type="PIRSF" id="PIRSF000538">
    <property type="entry name" value="GlpK"/>
    <property type="match status" value="1"/>
</dbReference>
<dbReference type="Gene3D" id="3.30.420.40">
    <property type="match status" value="2"/>
</dbReference>
<protein>
    <submittedName>
        <fullName evidence="8">Carbohydrate kinase</fullName>
    </submittedName>
</protein>
<dbReference type="AlphaFoldDB" id="A0A4Y3QTQ8"/>
<evidence type="ECO:0000256" key="5">
    <source>
        <dbReference type="SAM" id="MobiDB-lite"/>
    </source>
</evidence>
<dbReference type="InterPro" id="IPR050406">
    <property type="entry name" value="FGGY_Carb_Kinase"/>
</dbReference>
<keyword evidence="4 8" id="KW-0418">Kinase</keyword>
<dbReference type="CDD" id="cd07783">
    <property type="entry name" value="ASKHA_NBD_FGGY_SePSK_AtXK1-like"/>
    <property type="match status" value="1"/>
</dbReference>
<feature type="domain" description="Carbohydrate kinase FGGY N-terminal" evidence="6">
    <location>
        <begin position="21"/>
        <end position="262"/>
    </location>
</feature>
<dbReference type="Pfam" id="PF02782">
    <property type="entry name" value="FGGY_C"/>
    <property type="match status" value="1"/>
</dbReference>
<keyword evidence="2" id="KW-0119">Carbohydrate metabolism</keyword>
<gene>
    <name evidence="8" type="ORF">SCA03_03290</name>
</gene>
<dbReference type="PANTHER" id="PTHR43095:SF5">
    <property type="entry name" value="XYLULOSE KINASE"/>
    <property type="match status" value="1"/>
</dbReference>
<accession>A0A4Y3QTQ8</accession>
<dbReference type="SUPFAM" id="SSF53067">
    <property type="entry name" value="Actin-like ATPase domain"/>
    <property type="match status" value="2"/>
</dbReference>
<name>A0A4Y3QTQ8_STRCI</name>
<dbReference type="InterPro" id="IPR018484">
    <property type="entry name" value="FGGY_N"/>
</dbReference>
<proteinExistence type="inferred from homology"/>
<feature type="region of interest" description="Disordered" evidence="5">
    <location>
        <begin position="43"/>
        <end position="68"/>
    </location>
</feature>
<dbReference type="Pfam" id="PF00370">
    <property type="entry name" value="FGGY_N"/>
    <property type="match status" value="1"/>
</dbReference>
<evidence type="ECO:0000259" key="7">
    <source>
        <dbReference type="Pfam" id="PF02782"/>
    </source>
</evidence>
<evidence type="ECO:0000313" key="9">
    <source>
        <dbReference type="Proteomes" id="UP000319210"/>
    </source>
</evidence>
<comment type="caution">
    <text evidence="8">The sequence shown here is derived from an EMBL/GenBank/DDBJ whole genome shotgun (WGS) entry which is preliminary data.</text>
</comment>
<dbReference type="InterPro" id="IPR043129">
    <property type="entry name" value="ATPase_NBD"/>
</dbReference>
<dbReference type="InterPro" id="IPR000577">
    <property type="entry name" value="Carb_kinase_FGGY"/>
</dbReference>
<reference evidence="8 9" key="1">
    <citation type="submission" date="2019-06" db="EMBL/GenBank/DDBJ databases">
        <title>Whole genome shotgun sequence of Streptomyces cacaoi subsp. cacaoi NBRC 12748.</title>
        <authorList>
            <person name="Hosoyama A."/>
            <person name="Uohara A."/>
            <person name="Ohji S."/>
            <person name="Ichikawa N."/>
        </authorList>
    </citation>
    <scope>NUCLEOTIDE SEQUENCE [LARGE SCALE GENOMIC DNA]</scope>
    <source>
        <strain evidence="8 9">NBRC 12748</strain>
    </source>
</reference>
<evidence type="ECO:0000259" key="6">
    <source>
        <dbReference type="Pfam" id="PF00370"/>
    </source>
</evidence>
<evidence type="ECO:0000256" key="4">
    <source>
        <dbReference type="ARBA" id="ARBA00022777"/>
    </source>
</evidence>
<dbReference type="RefSeq" id="WP_230988432.1">
    <property type="nucleotide sequence ID" value="NZ_BJMM01000002.1"/>
</dbReference>
<sequence length="512" mass="52219">MTSPDPQPAGAPPAGSAVPVVAGVDVATATVRVLCVDAHGTVHGRGDAELPPPVREAGGAGRSEQDARSWWPAVARALRRATSQLPAGGAEVRAVAVSATSGTLVPADADGAPLGPATMYDDRRAADLNARAQQAGSPRWAALGLTVGPTAALGRVAWYARHAAEQPGTARILHTPDLLVERLTGGRAVTDWSHALKTGYDPRAGEWPAEVLDALGVPADWLPEVRPPGSLAGTVCAEAAEETGLPAGCEVRLGMTDGCAGQLATGAVRPGEFVGVLGTTYVLKGVTRDLVTDPSGALYSHRHPDGWWLPGGASNTGGEALADTPAARLPALDADAGRYGPARGLCYPLRREGERFPFVSGAARGFTLGPDGPHGAGGGQEAVELHRARLEGVAFLERLALERIGKLGVTVSGPLHTAGGGSRSALWTRIRATVLGMPLRVADRAETAFGAALLAAAGTLHPSLEAAASAMAPAGRLVEPVPAEKDALDASYARFVAELERRGLLGPGSATG</sequence>
<organism evidence="8 9">
    <name type="scientific">Streptomyces cacaoi</name>
    <dbReference type="NCBI Taxonomy" id="1898"/>
    <lineage>
        <taxon>Bacteria</taxon>
        <taxon>Bacillati</taxon>
        <taxon>Actinomycetota</taxon>
        <taxon>Actinomycetes</taxon>
        <taxon>Kitasatosporales</taxon>
        <taxon>Streptomycetaceae</taxon>
        <taxon>Streptomyces</taxon>
    </lineage>
</organism>
<evidence type="ECO:0000313" key="8">
    <source>
        <dbReference type="EMBL" id="GEB47778.1"/>
    </source>
</evidence>
<comment type="similarity">
    <text evidence="1">Belongs to the FGGY kinase family.</text>
</comment>
<dbReference type="GO" id="GO:0016301">
    <property type="term" value="F:kinase activity"/>
    <property type="evidence" value="ECO:0007669"/>
    <property type="project" value="UniProtKB-KW"/>
</dbReference>
<keyword evidence="2" id="KW-0859">Xylose metabolism</keyword>
<dbReference type="Proteomes" id="UP000319210">
    <property type="component" value="Unassembled WGS sequence"/>
</dbReference>
<feature type="domain" description="Carbohydrate kinase FGGY C-terminal" evidence="7">
    <location>
        <begin position="304"/>
        <end position="457"/>
    </location>
</feature>
<evidence type="ECO:0000256" key="1">
    <source>
        <dbReference type="ARBA" id="ARBA00009156"/>
    </source>
</evidence>